<dbReference type="SUPFAM" id="SSF51735">
    <property type="entry name" value="NAD(P)-binding Rossmann-fold domains"/>
    <property type="match status" value="1"/>
</dbReference>
<evidence type="ECO:0000256" key="1">
    <source>
        <dbReference type="ARBA" id="ARBA00006484"/>
    </source>
</evidence>
<accession>A0A485M385</accession>
<reference evidence="2" key="1">
    <citation type="submission" date="2019-03" db="EMBL/GenBank/DDBJ databases">
        <authorList>
            <person name="Hao L."/>
        </authorList>
    </citation>
    <scope>NUCLEOTIDE SEQUENCE</scope>
</reference>
<organism evidence="2">
    <name type="scientific">anaerobic digester metagenome</name>
    <dbReference type="NCBI Taxonomy" id="1263854"/>
    <lineage>
        <taxon>unclassified sequences</taxon>
        <taxon>metagenomes</taxon>
        <taxon>ecological metagenomes</taxon>
    </lineage>
</organism>
<sequence length="254" mass="27392">MDKVNFSLDGKLALVTGASRGIGEAVAITLADYGARCILVSRKEEALKNVAEKIASRGKEAWVMPCHMGDLEQIRQLFMAIEERFGRLDILINNAATNPYFGEMLGADEKIWDKTFDVNLKGPFFMTVHAARLMALAGGGSIVNVSSINGIRPAPFQGIYSITKAGMISMTRAFAKEFAGKNIRVNALLPGLVDTHFSKAIMENEDIHDLAVKMIPLARHARPQEISGAVLYLVSEAASFTTGACFVVDGGALA</sequence>
<dbReference type="PROSITE" id="PS00061">
    <property type="entry name" value="ADH_SHORT"/>
    <property type="match status" value="1"/>
</dbReference>
<dbReference type="InterPro" id="IPR036291">
    <property type="entry name" value="NAD(P)-bd_dom_sf"/>
</dbReference>
<dbReference type="PRINTS" id="PR00080">
    <property type="entry name" value="SDRFAMILY"/>
</dbReference>
<protein>
    <submittedName>
        <fullName evidence="2">Short-chain dehydrogenase</fullName>
    </submittedName>
</protein>
<gene>
    <name evidence="2" type="ORF">SCFA_650005</name>
</gene>
<dbReference type="NCBIfam" id="NF005559">
    <property type="entry name" value="PRK07231.1"/>
    <property type="match status" value="1"/>
</dbReference>
<dbReference type="AlphaFoldDB" id="A0A485M385"/>
<dbReference type="Gene3D" id="3.40.50.720">
    <property type="entry name" value="NAD(P)-binding Rossmann-like Domain"/>
    <property type="match status" value="1"/>
</dbReference>
<dbReference type="NCBIfam" id="NF005446">
    <property type="entry name" value="PRK07035.1"/>
    <property type="match status" value="1"/>
</dbReference>
<dbReference type="PANTHER" id="PTHR43943">
    <property type="entry name" value="DEHYDROGENASE/REDUCTASE (SDR FAMILY) MEMBER 4"/>
    <property type="match status" value="1"/>
</dbReference>
<dbReference type="FunFam" id="3.40.50.720:FF:000084">
    <property type="entry name" value="Short-chain dehydrogenase reductase"/>
    <property type="match status" value="1"/>
</dbReference>
<dbReference type="InterPro" id="IPR020904">
    <property type="entry name" value="Sc_DH/Rdtase_CS"/>
</dbReference>
<comment type="similarity">
    <text evidence="1">Belongs to the short-chain dehydrogenases/reductases (SDR) family.</text>
</comment>
<name>A0A485M385_9ZZZZ</name>
<dbReference type="PRINTS" id="PR00081">
    <property type="entry name" value="GDHRDH"/>
</dbReference>
<dbReference type="EMBL" id="CAADRM010000131">
    <property type="protein sequence ID" value="VFU17278.1"/>
    <property type="molecule type" value="Genomic_DNA"/>
</dbReference>
<dbReference type="CDD" id="cd05233">
    <property type="entry name" value="SDR_c"/>
    <property type="match status" value="1"/>
</dbReference>
<dbReference type="Pfam" id="PF13561">
    <property type="entry name" value="adh_short_C2"/>
    <property type="match status" value="1"/>
</dbReference>
<dbReference type="PANTHER" id="PTHR43943:SF2">
    <property type="entry name" value="DEHYDROGENASE_REDUCTASE 4"/>
    <property type="match status" value="1"/>
</dbReference>
<dbReference type="InterPro" id="IPR002347">
    <property type="entry name" value="SDR_fam"/>
</dbReference>
<evidence type="ECO:0000313" key="2">
    <source>
        <dbReference type="EMBL" id="VFU17278.1"/>
    </source>
</evidence>
<proteinExistence type="inferred from homology"/>